<accession>A0ABX9DAV7</accession>
<reference evidence="2 3" key="1">
    <citation type="submission" date="2018-03" db="EMBL/GenBank/DDBJ databases">
        <title>Defining the species Micromonospora saelicesensis and Micromonospora noduli under the framework of genomics.</title>
        <authorList>
            <person name="Riesco R."/>
            <person name="Trujillo M.E."/>
        </authorList>
    </citation>
    <scope>NUCLEOTIDE SEQUENCE [LARGE SCALE GENOMIC DNA]</scope>
    <source>
        <strain evidence="2 3">MED15</strain>
    </source>
</reference>
<keyword evidence="1" id="KW-0472">Membrane</keyword>
<dbReference type="Proteomes" id="UP000249045">
    <property type="component" value="Unassembled WGS sequence"/>
</dbReference>
<feature type="transmembrane region" description="Helical" evidence="1">
    <location>
        <begin position="12"/>
        <end position="31"/>
    </location>
</feature>
<protein>
    <recommendedName>
        <fullName evidence="4">DUF998 domain-containing protein</fullName>
    </recommendedName>
</protein>
<feature type="transmembrane region" description="Helical" evidence="1">
    <location>
        <begin position="184"/>
        <end position="202"/>
    </location>
</feature>
<evidence type="ECO:0000313" key="2">
    <source>
        <dbReference type="EMBL" id="RAO25180.1"/>
    </source>
</evidence>
<name>A0ABX9DAV7_9ACTN</name>
<evidence type="ECO:0000313" key="3">
    <source>
        <dbReference type="Proteomes" id="UP000249045"/>
    </source>
</evidence>
<keyword evidence="1" id="KW-0812">Transmembrane</keyword>
<keyword evidence="3" id="KW-1185">Reference proteome</keyword>
<organism evidence="2 3">
    <name type="scientific">Micromonospora noduli</name>
    <dbReference type="NCBI Taxonomy" id="709876"/>
    <lineage>
        <taxon>Bacteria</taxon>
        <taxon>Bacillati</taxon>
        <taxon>Actinomycetota</taxon>
        <taxon>Actinomycetes</taxon>
        <taxon>Micromonosporales</taxon>
        <taxon>Micromonosporaceae</taxon>
        <taxon>Micromonospora</taxon>
    </lineage>
</organism>
<evidence type="ECO:0000256" key="1">
    <source>
        <dbReference type="SAM" id="Phobius"/>
    </source>
</evidence>
<feature type="transmembrane region" description="Helical" evidence="1">
    <location>
        <begin position="152"/>
        <end position="172"/>
    </location>
</feature>
<comment type="caution">
    <text evidence="2">The sequence shown here is derived from an EMBL/GenBank/DDBJ whole genome shotgun (WGS) entry which is preliminary data.</text>
</comment>
<evidence type="ECO:0008006" key="4">
    <source>
        <dbReference type="Google" id="ProtNLM"/>
    </source>
</evidence>
<feature type="transmembrane region" description="Helical" evidence="1">
    <location>
        <begin position="126"/>
        <end position="145"/>
    </location>
</feature>
<keyword evidence="1" id="KW-1133">Transmembrane helix</keyword>
<dbReference type="EMBL" id="PYAC01000001">
    <property type="protein sequence ID" value="RAO25180.1"/>
    <property type="molecule type" value="Genomic_DNA"/>
</dbReference>
<sequence>MIAMISWRAGPWWVVVGPAAGVALGAVDSIVNHVPVLLGEVGTARAERGGWSQAAEFASFILDAGWAWAAMAVLAGWLVSRSVRLAAGMLRGALAGGCTLIFATSAYYGVDVIFDGDIWWGGTTQYWLSVSVCLGPLLGAVGALIQRSGPVGTLAVLLVPAGAALQMVLLPPPPESAMAWPVRLSVWAAAAVAAVLIVRVSCRR</sequence>
<feature type="transmembrane region" description="Helical" evidence="1">
    <location>
        <begin position="57"/>
        <end position="80"/>
    </location>
</feature>
<proteinExistence type="predicted"/>
<gene>
    <name evidence="2" type="ORF">MED15_00943</name>
</gene>
<feature type="transmembrane region" description="Helical" evidence="1">
    <location>
        <begin position="92"/>
        <end position="114"/>
    </location>
</feature>